<dbReference type="Pfam" id="PF14905">
    <property type="entry name" value="OMP_b-brl_3"/>
    <property type="match status" value="1"/>
</dbReference>
<accession>A0AAD0YYF1</accession>
<dbReference type="PANTHER" id="PTHR40980:SF4">
    <property type="entry name" value="TONB-DEPENDENT RECEPTOR-LIKE BETA-BARREL DOMAIN-CONTAINING PROTEIN"/>
    <property type="match status" value="1"/>
</dbReference>
<reference evidence="6 7" key="1">
    <citation type="submission" date="2018-11" db="EMBL/GenBank/DDBJ databases">
        <title>Proposal to divide the Flavobacteriaceae and reorganize its genera based on Amino Acid Identity values calculated from whole genome sequences.</title>
        <authorList>
            <person name="Nicholson A.C."/>
            <person name="Gulvik C.A."/>
            <person name="Whitney A.M."/>
            <person name="Humrighouse B.W."/>
            <person name="Bell M."/>
            <person name="Holmes B."/>
            <person name="Steigerwalt A.G."/>
            <person name="Villarma A."/>
            <person name="Sheth M."/>
            <person name="Batra D."/>
            <person name="Pryor J."/>
            <person name="Bernardet J.-F."/>
            <person name="Hugo C."/>
            <person name="Kampfer P."/>
            <person name="Newman J."/>
            <person name="McQuiston J.R."/>
        </authorList>
    </citation>
    <scope>NUCLEOTIDE SEQUENCE [LARGE SCALE GENOMIC DNA]</scope>
    <source>
        <strain evidence="6 7">H5559</strain>
    </source>
</reference>
<dbReference type="GO" id="GO:0009279">
    <property type="term" value="C:cell outer membrane"/>
    <property type="evidence" value="ECO:0007669"/>
    <property type="project" value="UniProtKB-SubCell"/>
</dbReference>
<feature type="coiled-coil region" evidence="4">
    <location>
        <begin position="335"/>
        <end position="362"/>
    </location>
</feature>
<gene>
    <name evidence="6" type="ORF">EG352_16835</name>
</gene>
<evidence type="ECO:0000259" key="5">
    <source>
        <dbReference type="Pfam" id="PF14905"/>
    </source>
</evidence>
<proteinExistence type="predicted"/>
<dbReference type="Proteomes" id="UP000269015">
    <property type="component" value="Chromosome"/>
</dbReference>
<evidence type="ECO:0000256" key="4">
    <source>
        <dbReference type="SAM" id="Coils"/>
    </source>
</evidence>
<comment type="subcellular location">
    <subcellularLocation>
        <location evidence="1">Cell outer membrane</location>
    </subcellularLocation>
</comment>
<dbReference type="Gene3D" id="2.40.170.20">
    <property type="entry name" value="TonB-dependent receptor, beta-barrel domain"/>
    <property type="match status" value="1"/>
</dbReference>
<name>A0AAD0YYF1_CHRID</name>
<evidence type="ECO:0000256" key="2">
    <source>
        <dbReference type="ARBA" id="ARBA00023136"/>
    </source>
</evidence>
<keyword evidence="3" id="KW-0998">Cell outer membrane</keyword>
<dbReference type="SUPFAM" id="SSF56935">
    <property type="entry name" value="Porins"/>
    <property type="match status" value="1"/>
</dbReference>
<sequence length="796" mass="91722">MKRRIYIFQCLFFCCTLFSQQFQLKGKIVDEKDAPMEFSEVLILKKDSIAIKSELTDEMGLFSIQLESDEYILKIKHFNDTGYSKAFSLHNNLDLGKIKIERTKNIKEIVLEGRKKLIERKIDRLIFNVENSISATGGDALDALKVTPGIKVQNEKISMVGKNGMSVMIDDRLIQLSGDDIINFLKTIRSDEIKSIEVITNPPAKYDAEGNSGIINIKRKKIAPNSWKSLVSTRYTQGNYASAGIGANFDYQKNKSYFNFSINYDRNKKKIDESFVNSYPSTLWKEEKIKKSLFYPLTTKLGFDYKITPKIMTGVSLYYSYSDTNPTEKDRVIISDKAANKIDSLANSNKDLKNKYKFLSLNYHLNYKIDSLGKQLTFDFDYFSYNNKSDQLIQGQNFYSNSSPIPNSGFIFNTVGGINVDNYNFTVDMEHPIKSLTLNYGGKLSISKSNSDNSFYNLRSETPILDPNNTNSFIYKEDISSVYASVTHKITSKLEGKLGLRLENVSTSGHSLTLDQIQTNNYLRLYPTAYLSYTPNDNHSFNINYGKRVTRPRYFWFNPFRSFNNQYFYSEGNPFLQPSFSDNIELNYNFKNKVTAQLYYSHLKNGFDFVTIVQPGDITSRFEKPFNYVTSDKYGVNISYTFDKFKWWESVNSLDYNYSHSTSSIPETNASLNGNYLQLYSTNTFKISSSIFFEATYFYSFPTVEGLFKVSGINGLDLAFKMFFMKKSLQLSLTGEDIFGSNRPTYTGYTNNIELKNKMYFDNQRFRISLIYKFGNNKLSTQQINSNNSEQKERVQ</sequence>
<dbReference type="EMBL" id="CP033930">
    <property type="protein sequence ID" value="AZB19326.1"/>
    <property type="molecule type" value="Genomic_DNA"/>
</dbReference>
<keyword evidence="4" id="KW-0175">Coiled coil</keyword>
<keyword evidence="2" id="KW-0472">Membrane</keyword>
<dbReference type="PANTHER" id="PTHR40980">
    <property type="entry name" value="PLUG DOMAIN-CONTAINING PROTEIN"/>
    <property type="match status" value="1"/>
</dbReference>
<evidence type="ECO:0000313" key="7">
    <source>
        <dbReference type="Proteomes" id="UP000269015"/>
    </source>
</evidence>
<feature type="domain" description="Outer membrane protein beta-barrel" evidence="5">
    <location>
        <begin position="368"/>
        <end position="772"/>
    </location>
</feature>
<evidence type="ECO:0000313" key="6">
    <source>
        <dbReference type="EMBL" id="AZB19326.1"/>
    </source>
</evidence>
<evidence type="ECO:0000256" key="1">
    <source>
        <dbReference type="ARBA" id="ARBA00004442"/>
    </source>
</evidence>
<dbReference type="InterPro" id="IPR036942">
    <property type="entry name" value="Beta-barrel_TonB_sf"/>
</dbReference>
<dbReference type="AlphaFoldDB" id="A0AAD0YYF1"/>
<keyword evidence="6" id="KW-0675">Receptor</keyword>
<dbReference type="InterPro" id="IPR041700">
    <property type="entry name" value="OMP_b-brl_3"/>
</dbReference>
<protein>
    <submittedName>
        <fullName evidence="6">TonB-dependent receptor</fullName>
    </submittedName>
</protein>
<evidence type="ECO:0000256" key="3">
    <source>
        <dbReference type="ARBA" id="ARBA00023237"/>
    </source>
</evidence>
<organism evidence="6 7">
    <name type="scientific">Chryseobacterium indologenes</name>
    <name type="common">Flavobacterium indologenes</name>
    <dbReference type="NCBI Taxonomy" id="253"/>
    <lineage>
        <taxon>Bacteria</taxon>
        <taxon>Pseudomonadati</taxon>
        <taxon>Bacteroidota</taxon>
        <taxon>Flavobacteriia</taxon>
        <taxon>Flavobacteriales</taxon>
        <taxon>Weeksellaceae</taxon>
        <taxon>Chryseobacterium group</taxon>
        <taxon>Chryseobacterium</taxon>
    </lineage>
</organism>